<sequence>MKRLRGWNIWGYWGRRQDRMSSTSGYLVDNNPYRQWEMLDNDGKYELEWIVNWEENRILFNVTVQTKGYVGFGLSPKGKRKMSGADLVIGGVMPDGRPYFTDRHAIGNQLPELDDSQDWTLHEARENSTHTFMSFSRLFETCDGDHDLPIHGDVIGLIWAFGEKDDEIEYHFHNRGLKYAYLLNPELIPREMEPSYRAKNPDASLGHDFNQWTISKSEIMPQQPTTYTCTIHKAPVISTKQHIVGAS</sequence>
<comment type="caution">
    <text evidence="2">The sequence shown here is derived from an EMBL/GenBank/DDBJ whole genome shotgun (WGS) entry which is preliminary data.</text>
</comment>
<dbReference type="Gene3D" id="2.60.40.1210">
    <property type="entry name" value="Cellobiose dehydrogenase, cytochrome domain"/>
    <property type="match status" value="1"/>
</dbReference>
<dbReference type="PANTHER" id="PTHR10157:SF23">
    <property type="entry name" value="MOXD1 HOMOLOG 1"/>
    <property type="match status" value="1"/>
</dbReference>
<gene>
    <name evidence="2" type="ORF">ODALV1_LOCUS20682</name>
</gene>
<dbReference type="InterPro" id="IPR005018">
    <property type="entry name" value="DOMON_domain"/>
</dbReference>
<evidence type="ECO:0000313" key="3">
    <source>
        <dbReference type="Proteomes" id="UP001642540"/>
    </source>
</evidence>
<feature type="domain" description="DOMON" evidence="1">
    <location>
        <begin position="43"/>
        <end position="162"/>
    </location>
</feature>
<dbReference type="InterPro" id="IPR036939">
    <property type="entry name" value="Cu2_ascorb_mOase_N_sf"/>
</dbReference>
<keyword evidence="3" id="KW-1185">Reference proteome</keyword>
<dbReference type="InterPro" id="IPR045266">
    <property type="entry name" value="DOH_DOMON"/>
</dbReference>
<evidence type="ECO:0000259" key="1">
    <source>
        <dbReference type="PROSITE" id="PS50836"/>
    </source>
</evidence>
<dbReference type="SMART" id="SM00664">
    <property type="entry name" value="DoH"/>
    <property type="match status" value="1"/>
</dbReference>
<name>A0ABP1RFV8_9HEXA</name>
<dbReference type="CDD" id="cd09631">
    <property type="entry name" value="DOMON_DOH"/>
    <property type="match status" value="1"/>
</dbReference>
<evidence type="ECO:0000313" key="2">
    <source>
        <dbReference type="EMBL" id="CAL8124598.1"/>
    </source>
</evidence>
<reference evidence="2 3" key="1">
    <citation type="submission" date="2024-08" db="EMBL/GenBank/DDBJ databases">
        <authorList>
            <person name="Cucini C."/>
            <person name="Frati F."/>
        </authorList>
    </citation>
    <scope>NUCLEOTIDE SEQUENCE [LARGE SCALE GENOMIC DNA]</scope>
</reference>
<organism evidence="2 3">
    <name type="scientific">Orchesella dallaii</name>
    <dbReference type="NCBI Taxonomy" id="48710"/>
    <lineage>
        <taxon>Eukaryota</taxon>
        <taxon>Metazoa</taxon>
        <taxon>Ecdysozoa</taxon>
        <taxon>Arthropoda</taxon>
        <taxon>Hexapoda</taxon>
        <taxon>Collembola</taxon>
        <taxon>Entomobryomorpha</taxon>
        <taxon>Entomobryoidea</taxon>
        <taxon>Orchesellidae</taxon>
        <taxon>Orchesellinae</taxon>
        <taxon>Orchesella</taxon>
    </lineage>
</organism>
<dbReference type="PANTHER" id="PTHR10157">
    <property type="entry name" value="DOPAMINE BETA HYDROXYLASE RELATED"/>
    <property type="match status" value="1"/>
</dbReference>
<proteinExistence type="predicted"/>
<dbReference type="EMBL" id="CAXLJM020000068">
    <property type="protein sequence ID" value="CAL8124598.1"/>
    <property type="molecule type" value="Genomic_DNA"/>
</dbReference>
<dbReference type="PROSITE" id="PS50836">
    <property type="entry name" value="DOMON"/>
    <property type="match status" value="1"/>
</dbReference>
<dbReference type="Proteomes" id="UP001642540">
    <property type="component" value="Unassembled WGS sequence"/>
</dbReference>
<dbReference type="InterPro" id="IPR000945">
    <property type="entry name" value="DBH-like"/>
</dbReference>
<accession>A0ABP1RFV8</accession>
<dbReference type="Pfam" id="PF03351">
    <property type="entry name" value="DOMON"/>
    <property type="match status" value="1"/>
</dbReference>
<dbReference type="SUPFAM" id="SSF49344">
    <property type="entry name" value="CBD9-like"/>
    <property type="match status" value="1"/>
</dbReference>
<dbReference type="Gene3D" id="2.60.120.310">
    <property type="entry name" value="Copper type II, ascorbate-dependent monooxygenase, N-terminal domain"/>
    <property type="match status" value="1"/>
</dbReference>
<protein>
    <recommendedName>
        <fullName evidence="1">DOMON domain-containing protein</fullName>
    </recommendedName>
</protein>